<evidence type="ECO:0000313" key="2">
    <source>
        <dbReference type="EnsemblMetazoa" id="SCAU010305-PA"/>
    </source>
</evidence>
<feature type="chain" id="PRO_5009327065" description="GDNF/GAS1 domain-containing protein" evidence="1">
    <location>
        <begin position="21"/>
        <end position="170"/>
    </location>
</feature>
<evidence type="ECO:0000256" key="1">
    <source>
        <dbReference type="SAM" id="SignalP"/>
    </source>
</evidence>
<keyword evidence="1" id="KW-0732">Signal</keyword>
<proteinExistence type="predicted"/>
<evidence type="ECO:0000313" key="3">
    <source>
        <dbReference type="Proteomes" id="UP000095300"/>
    </source>
</evidence>
<name>A0A1I8PQX8_STOCA</name>
<evidence type="ECO:0008006" key="4">
    <source>
        <dbReference type="Google" id="ProtNLM"/>
    </source>
</evidence>
<dbReference type="AlphaFoldDB" id="A0A1I8PQX8"/>
<dbReference type="VEuPathDB" id="VectorBase:SCAU010305"/>
<dbReference type="EnsemblMetazoa" id="SCAU010305-RA">
    <property type="protein sequence ID" value="SCAU010305-PA"/>
    <property type="gene ID" value="SCAU010305"/>
</dbReference>
<keyword evidence="3" id="KW-1185">Reference proteome</keyword>
<protein>
    <recommendedName>
        <fullName evidence="4">GDNF/GAS1 domain-containing protein</fullName>
    </recommendedName>
</protein>
<dbReference type="Proteomes" id="UP000095300">
    <property type="component" value="Unassembled WGS sequence"/>
</dbReference>
<reference evidence="2" key="1">
    <citation type="submission" date="2020-05" db="UniProtKB">
        <authorList>
            <consortium name="EnsemblMetazoa"/>
        </authorList>
    </citation>
    <scope>IDENTIFICATION</scope>
    <source>
        <strain evidence="2">USDA</strain>
    </source>
</reference>
<sequence length="170" mass="19338">MLKVIGILSLYVGFFHTIQANCPVTCRSNVASPVRCIRDVGGVFCAHMRECQVQEANCRLIRANQPPIVYTDEIMCRDLKEMLGFCALAIRKRRSVTSNCRNLKCSILSKTLNCYSSKDSKCQLLTNCQIKRINCERGRANRLKLDDMRRCEDMSAGQALRKCKNIPRRG</sequence>
<accession>A0A1I8PQX8</accession>
<feature type="signal peptide" evidence="1">
    <location>
        <begin position="1"/>
        <end position="20"/>
    </location>
</feature>
<gene>
    <name evidence="2" type="primary">106088691</name>
</gene>
<organism evidence="2 3">
    <name type="scientific">Stomoxys calcitrans</name>
    <name type="common">Stable fly</name>
    <name type="synonym">Conops calcitrans</name>
    <dbReference type="NCBI Taxonomy" id="35570"/>
    <lineage>
        <taxon>Eukaryota</taxon>
        <taxon>Metazoa</taxon>
        <taxon>Ecdysozoa</taxon>
        <taxon>Arthropoda</taxon>
        <taxon>Hexapoda</taxon>
        <taxon>Insecta</taxon>
        <taxon>Pterygota</taxon>
        <taxon>Neoptera</taxon>
        <taxon>Endopterygota</taxon>
        <taxon>Diptera</taxon>
        <taxon>Brachycera</taxon>
        <taxon>Muscomorpha</taxon>
        <taxon>Muscoidea</taxon>
        <taxon>Muscidae</taxon>
        <taxon>Stomoxys</taxon>
    </lineage>
</organism>